<evidence type="ECO:0000313" key="9">
    <source>
        <dbReference type="EMBL" id="PLW78240.1"/>
    </source>
</evidence>
<organism evidence="9 10">
    <name type="scientific">Cohaesibacter celericrescens</name>
    <dbReference type="NCBI Taxonomy" id="2067669"/>
    <lineage>
        <taxon>Bacteria</taxon>
        <taxon>Pseudomonadati</taxon>
        <taxon>Pseudomonadota</taxon>
        <taxon>Alphaproteobacteria</taxon>
        <taxon>Hyphomicrobiales</taxon>
        <taxon>Cohaesibacteraceae</taxon>
    </lineage>
</organism>
<dbReference type="OrthoDB" id="9788295at2"/>
<evidence type="ECO:0000256" key="2">
    <source>
        <dbReference type="ARBA" id="ARBA00022723"/>
    </source>
</evidence>
<evidence type="ECO:0000256" key="1">
    <source>
        <dbReference type="ARBA" id="ARBA00022598"/>
    </source>
</evidence>
<feature type="domain" description="Coenzyme F420:L-glutamate ligase-like" evidence="8">
    <location>
        <begin position="13"/>
        <end position="234"/>
    </location>
</feature>
<dbReference type="Pfam" id="PF01996">
    <property type="entry name" value="F420_ligase"/>
    <property type="match status" value="1"/>
</dbReference>
<gene>
    <name evidence="9" type="primary">cofE</name>
    <name evidence="9" type="ORF">C0081_05135</name>
</gene>
<keyword evidence="1 9" id="KW-0436">Ligase</keyword>
<sequence>MSMSISVTAIADIPDIMQGDDLARIVGDCLIASGNAPMDGDILCVAQKIFSKAEGCIIPLDSVTPSSEAEKYAAELGKDARKIEVVLNESTEVVRAFRHSTENEGTMICRHRLGFISANAAVDESNFAETDAVMTLPPDPDLSVARMQSALAARFGCQIGVVMTDTFGRPWRIGQVNVAIGLSGVPATLREQGNEDAWGRTMKVTESAFADELAAASGLVVRKAGKTPVVLFRGLDWTPTKSSYADLLRRKQEDMFK</sequence>
<dbReference type="Proteomes" id="UP000234881">
    <property type="component" value="Unassembled WGS sequence"/>
</dbReference>
<evidence type="ECO:0000256" key="3">
    <source>
        <dbReference type="ARBA" id="ARBA00022741"/>
    </source>
</evidence>
<protein>
    <submittedName>
        <fullName evidence="9">Coenzyme F420-0:L-glutamate ligase</fullName>
    </submittedName>
</protein>
<dbReference type="GO" id="GO:0052618">
    <property type="term" value="F:coenzyme F420-0:L-glutamate ligase activity"/>
    <property type="evidence" value="ECO:0007669"/>
    <property type="project" value="TreeGrafter"/>
</dbReference>
<evidence type="ECO:0000256" key="4">
    <source>
        <dbReference type="ARBA" id="ARBA00022842"/>
    </source>
</evidence>
<keyword evidence="7" id="KW-0464">Manganese</keyword>
<dbReference type="PANTHER" id="PTHR47917">
    <property type="match status" value="1"/>
</dbReference>
<dbReference type="InterPro" id="IPR002847">
    <property type="entry name" value="F420-0_gamma-glut_ligase-dom"/>
</dbReference>
<dbReference type="EMBL" id="PKUQ01000009">
    <property type="protein sequence ID" value="PLW78240.1"/>
    <property type="molecule type" value="Genomic_DNA"/>
</dbReference>
<keyword evidence="10" id="KW-1185">Reference proteome</keyword>
<dbReference type="Gene3D" id="3.90.1660.10">
    <property type="entry name" value="CofE-like domain"/>
    <property type="match status" value="1"/>
</dbReference>
<accession>A0A2N5XUU1</accession>
<dbReference type="NCBIfam" id="TIGR01916">
    <property type="entry name" value="F420_cofE"/>
    <property type="match status" value="1"/>
</dbReference>
<keyword evidence="3" id="KW-0547">Nucleotide-binding</keyword>
<reference evidence="9 10" key="1">
    <citation type="submission" date="2018-01" db="EMBL/GenBank/DDBJ databases">
        <title>The draft genome sequence of Cohaesibacter sp. H1304.</title>
        <authorList>
            <person name="Wang N.-N."/>
            <person name="Du Z.-J."/>
        </authorList>
    </citation>
    <scope>NUCLEOTIDE SEQUENCE [LARGE SCALE GENOMIC DNA]</scope>
    <source>
        <strain evidence="9 10">H1304</strain>
    </source>
</reference>
<dbReference type="InterPro" id="IPR008225">
    <property type="entry name" value="F420-0_g-glutamyl_ligase"/>
</dbReference>
<comment type="caution">
    <text evidence="9">The sequence shown here is derived from an EMBL/GenBank/DDBJ whole genome shotgun (WGS) entry which is preliminary data.</text>
</comment>
<evidence type="ECO:0000259" key="8">
    <source>
        <dbReference type="Pfam" id="PF01996"/>
    </source>
</evidence>
<keyword evidence="6" id="KW-0342">GTP-binding</keyword>
<evidence type="ECO:0000313" key="10">
    <source>
        <dbReference type="Proteomes" id="UP000234881"/>
    </source>
</evidence>
<name>A0A2N5XUU1_9HYPH</name>
<evidence type="ECO:0000256" key="5">
    <source>
        <dbReference type="ARBA" id="ARBA00022958"/>
    </source>
</evidence>
<dbReference type="RefSeq" id="WP_101532737.1">
    <property type="nucleotide sequence ID" value="NZ_PKUQ01000009.1"/>
</dbReference>
<keyword evidence="5" id="KW-0630">Potassium</keyword>
<keyword evidence="4" id="KW-0460">Magnesium</keyword>
<proteinExistence type="predicted"/>
<dbReference type="Gene3D" id="3.30.1330.100">
    <property type="entry name" value="CofE-like"/>
    <property type="match status" value="1"/>
</dbReference>
<keyword evidence="2" id="KW-0479">Metal-binding</keyword>
<evidence type="ECO:0000256" key="7">
    <source>
        <dbReference type="ARBA" id="ARBA00023211"/>
    </source>
</evidence>
<dbReference type="PANTHER" id="PTHR47917:SF1">
    <property type="entry name" value="COENZYME F420:L-GLUTAMATE LIGASE"/>
    <property type="match status" value="1"/>
</dbReference>
<dbReference type="GO" id="GO:0046872">
    <property type="term" value="F:metal ion binding"/>
    <property type="evidence" value="ECO:0007669"/>
    <property type="project" value="UniProtKB-KW"/>
</dbReference>
<dbReference type="AlphaFoldDB" id="A0A2N5XUU1"/>
<evidence type="ECO:0000256" key="6">
    <source>
        <dbReference type="ARBA" id="ARBA00023134"/>
    </source>
</evidence>
<dbReference type="SUPFAM" id="SSF144010">
    <property type="entry name" value="CofE-like"/>
    <property type="match status" value="1"/>
</dbReference>
<dbReference type="GO" id="GO:0005525">
    <property type="term" value="F:GTP binding"/>
    <property type="evidence" value="ECO:0007669"/>
    <property type="project" value="UniProtKB-KW"/>
</dbReference>